<dbReference type="STRING" id="1465490.SAMN05444277_103248"/>
<evidence type="ECO:0000313" key="2">
    <source>
        <dbReference type="EMBL" id="SFP93753.1"/>
    </source>
</evidence>
<dbReference type="RefSeq" id="WP_090656922.1">
    <property type="nucleotide sequence ID" value="NZ_FOXQ01000003.1"/>
</dbReference>
<sequence length="230" mass="26526">MIVGNGMLANRFSNYKYDKGKIIFASGVSNSGNLKEENFQRELKLLNETIDTNPGKQIVYFSTCSIYDDDLKSSPYVLHKISAENLIKRKAEKFLICRISNIAGISNNPYTLLNYFIFNILQHHPFTIWKNAYRNIIGIDDVFTIANDILQNALYINNIVNIANPFNYSVSFIVKTIEEHLSKEAVYTEIDRGVNYNIDISAIRLVIDRCNIQFPDNYLSLLLKKYYHSK</sequence>
<organism evidence="2 3">
    <name type="scientific">Parafilimonas terrae</name>
    <dbReference type="NCBI Taxonomy" id="1465490"/>
    <lineage>
        <taxon>Bacteria</taxon>
        <taxon>Pseudomonadati</taxon>
        <taxon>Bacteroidota</taxon>
        <taxon>Chitinophagia</taxon>
        <taxon>Chitinophagales</taxon>
        <taxon>Chitinophagaceae</taxon>
        <taxon>Parafilimonas</taxon>
    </lineage>
</organism>
<accession>A0A1I5UEQ9</accession>
<dbReference type="SUPFAM" id="SSF51735">
    <property type="entry name" value="NAD(P)-binding Rossmann-fold domains"/>
    <property type="match status" value="1"/>
</dbReference>
<dbReference type="Proteomes" id="UP000199031">
    <property type="component" value="Unassembled WGS sequence"/>
</dbReference>
<name>A0A1I5UEQ9_9BACT</name>
<gene>
    <name evidence="2" type="ORF">SAMN05444277_103248</name>
</gene>
<evidence type="ECO:0000259" key="1">
    <source>
        <dbReference type="Pfam" id="PF01370"/>
    </source>
</evidence>
<feature type="domain" description="NAD-dependent epimerase/dehydratase" evidence="1">
    <location>
        <begin position="32"/>
        <end position="163"/>
    </location>
</feature>
<dbReference type="InterPro" id="IPR036291">
    <property type="entry name" value="NAD(P)-bd_dom_sf"/>
</dbReference>
<dbReference type="Gene3D" id="3.40.50.720">
    <property type="entry name" value="NAD(P)-binding Rossmann-like Domain"/>
    <property type="match status" value="1"/>
</dbReference>
<evidence type="ECO:0000313" key="3">
    <source>
        <dbReference type="Proteomes" id="UP000199031"/>
    </source>
</evidence>
<reference evidence="2 3" key="1">
    <citation type="submission" date="2016-10" db="EMBL/GenBank/DDBJ databases">
        <authorList>
            <person name="de Groot N.N."/>
        </authorList>
    </citation>
    <scope>NUCLEOTIDE SEQUENCE [LARGE SCALE GENOMIC DNA]</scope>
    <source>
        <strain evidence="2 3">DSM 28286</strain>
    </source>
</reference>
<protein>
    <submittedName>
        <fullName evidence="2">NAD dependent epimerase/dehydratase family protein</fullName>
    </submittedName>
</protein>
<dbReference type="OrthoDB" id="1247029at2"/>
<keyword evidence="3" id="KW-1185">Reference proteome</keyword>
<proteinExistence type="predicted"/>
<dbReference type="AlphaFoldDB" id="A0A1I5UEQ9"/>
<dbReference type="EMBL" id="FOXQ01000003">
    <property type="protein sequence ID" value="SFP93753.1"/>
    <property type="molecule type" value="Genomic_DNA"/>
</dbReference>
<dbReference type="InterPro" id="IPR001509">
    <property type="entry name" value="Epimerase_deHydtase"/>
</dbReference>
<dbReference type="Pfam" id="PF01370">
    <property type="entry name" value="Epimerase"/>
    <property type="match status" value="1"/>
</dbReference>